<proteinExistence type="predicted"/>
<organism evidence="2 3">
    <name type="scientific">Vespula germanica</name>
    <name type="common">German yellow jacket</name>
    <name type="synonym">Paravespula germanica</name>
    <dbReference type="NCBI Taxonomy" id="30212"/>
    <lineage>
        <taxon>Eukaryota</taxon>
        <taxon>Metazoa</taxon>
        <taxon>Ecdysozoa</taxon>
        <taxon>Arthropoda</taxon>
        <taxon>Hexapoda</taxon>
        <taxon>Insecta</taxon>
        <taxon>Pterygota</taxon>
        <taxon>Neoptera</taxon>
        <taxon>Endopterygota</taxon>
        <taxon>Hymenoptera</taxon>
        <taxon>Apocrita</taxon>
        <taxon>Aculeata</taxon>
        <taxon>Vespoidea</taxon>
        <taxon>Vespidae</taxon>
        <taxon>Vespinae</taxon>
        <taxon>Vespula</taxon>
    </lineage>
</organism>
<name>A0A834KKK0_VESGE</name>
<dbReference type="Proteomes" id="UP000617340">
    <property type="component" value="Unassembled WGS sequence"/>
</dbReference>
<keyword evidence="3" id="KW-1185">Reference proteome</keyword>
<accession>A0A834KKK0</accession>
<keyword evidence="1" id="KW-0732">Signal</keyword>
<reference evidence="2" key="1">
    <citation type="journal article" date="2020" name="G3 (Bethesda)">
        <title>High-Quality Assemblies for Three Invasive Social Wasps from the &lt;i&gt;Vespula&lt;/i&gt; Genus.</title>
        <authorList>
            <person name="Harrop T.W.R."/>
            <person name="Guhlin J."/>
            <person name="McLaughlin G.M."/>
            <person name="Permina E."/>
            <person name="Stockwell P."/>
            <person name="Gilligan J."/>
            <person name="Le Lec M.F."/>
            <person name="Gruber M.A.M."/>
            <person name="Quinn O."/>
            <person name="Lovegrove M."/>
            <person name="Duncan E.J."/>
            <person name="Remnant E.J."/>
            <person name="Van Eeckhoven J."/>
            <person name="Graham B."/>
            <person name="Knapp R.A."/>
            <person name="Langford K.W."/>
            <person name="Kronenberg Z."/>
            <person name="Press M.O."/>
            <person name="Eacker S.M."/>
            <person name="Wilson-Rankin E.E."/>
            <person name="Purcell J."/>
            <person name="Lester P.J."/>
            <person name="Dearden P.K."/>
        </authorList>
    </citation>
    <scope>NUCLEOTIDE SEQUENCE</scope>
    <source>
        <strain evidence="2">Linc-1</strain>
    </source>
</reference>
<gene>
    <name evidence="2" type="ORF">HZH68_005868</name>
</gene>
<comment type="caution">
    <text evidence="2">The sequence shown here is derived from an EMBL/GenBank/DDBJ whole genome shotgun (WGS) entry which is preliminary data.</text>
</comment>
<evidence type="ECO:0000313" key="2">
    <source>
        <dbReference type="EMBL" id="KAF7406499.1"/>
    </source>
</evidence>
<feature type="chain" id="PRO_5032702579" evidence="1">
    <location>
        <begin position="19"/>
        <end position="130"/>
    </location>
</feature>
<dbReference type="EMBL" id="JACSDZ010000004">
    <property type="protein sequence ID" value="KAF7406499.1"/>
    <property type="molecule type" value="Genomic_DNA"/>
</dbReference>
<dbReference type="AlphaFoldDB" id="A0A834KKK0"/>
<sequence length="130" mass="14142">MIVHGGLLVILKLVLILAASTIPGTWMVEHWGENGNSKIGHTLLVRGTNQQRAIAAGTKNSFRSSSHEISQADLPLRQRPINYTLRAEFGKIRKGHTLPFCDTPMSTANSVPRLDSTGADKYFAGAMFPA</sequence>
<feature type="signal peptide" evidence="1">
    <location>
        <begin position="1"/>
        <end position="18"/>
    </location>
</feature>
<evidence type="ECO:0000256" key="1">
    <source>
        <dbReference type="SAM" id="SignalP"/>
    </source>
</evidence>
<protein>
    <submittedName>
        <fullName evidence="2">Uncharacterized protein</fullName>
    </submittedName>
</protein>
<evidence type="ECO:0000313" key="3">
    <source>
        <dbReference type="Proteomes" id="UP000617340"/>
    </source>
</evidence>